<proteinExistence type="predicted"/>
<evidence type="ECO:0000313" key="2">
    <source>
        <dbReference type="Proteomes" id="UP000033096"/>
    </source>
</evidence>
<dbReference type="Proteomes" id="UP000033096">
    <property type="component" value="Chromosome"/>
</dbReference>
<dbReference type="STRING" id="1434123.MSVAZ_2456"/>
<dbReference type="HOGENOM" id="CLU_786667_0_0_2"/>
<dbReference type="EMBL" id="CP009520">
    <property type="protein sequence ID" value="AKB44725.1"/>
    <property type="molecule type" value="Genomic_DNA"/>
</dbReference>
<evidence type="ECO:0000313" key="1">
    <source>
        <dbReference type="EMBL" id="AKB44725.1"/>
    </source>
</evidence>
<protein>
    <recommendedName>
        <fullName evidence="3">NurA domain-containing protein</fullName>
    </recommendedName>
</protein>
<organism evidence="1 2">
    <name type="scientific">Methanosarcina vacuolata Z-761</name>
    <dbReference type="NCBI Taxonomy" id="1434123"/>
    <lineage>
        <taxon>Archaea</taxon>
        <taxon>Methanobacteriati</taxon>
        <taxon>Methanobacteriota</taxon>
        <taxon>Stenosarchaea group</taxon>
        <taxon>Methanomicrobia</taxon>
        <taxon>Methanosarcinales</taxon>
        <taxon>Methanosarcinaceae</taxon>
        <taxon>Methanosarcina</taxon>
    </lineage>
</organism>
<dbReference type="RefSeq" id="WP_048121598.1">
    <property type="nucleotide sequence ID" value="NZ_CP009520.1"/>
</dbReference>
<gene>
    <name evidence="1" type="ORF">MSVAZ_2456</name>
</gene>
<evidence type="ECO:0008006" key="3">
    <source>
        <dbReference type="Google" id="ProtNLM"/>
    </source>
</evidence>
<dbReference type="GeneID" id="24810946"/>
<name>A0A0E3Q754_9EURY</name>
<accession>A0A0E3Q754</accession>
<dbReference type="AlphaFoldDB" id="A0A0E3Q754"/>
<keyword evidence="2" id="KW-1185">Reference proteome</keyword>
<dbReference type="PATRIC" id="fig|1434123.4.peg.3004"/>
<dbReference type="KEGG" id="mvc:MSVAZ_2456"/>
<reference evidence="1 2" key="1">
    <citation type="submission" date="2014-07" db="EMBL/GenBank/DDBJ databases">
        <title>Methanogenic archaea and the global carbon cycle.</title>
        <authorList>
            <person name="Henriksen J.R."/>
            <person name="Luke J."/>
            <person name="Reinhart S."/>
            <person name="Benedict M.N."/>
            <person name="Youngblut N.D."/>
            <person name="Metcalf M.E."/>
            <person name="Whitaker R.J."/>
            <person name="Metcalf W.W."/>
        </authorList>
    </citation>
    <scope>NUCLEOTIDE SEQUENCE [LARGE SCALE GENOMIC DNA]</scope>
    <source>
        <strain evidence="1 2">Z-761</strain>
    </source>
</reference>
<sequence length="351" mass="40876">MEKIHFSNNFFLHPQFKEKVESIKRDIDLPQIPISPNIVKDDYHSSSGKLTLEEEFNNIALDALKGKNLINQYMFLGYDESFDVFQVLEGTGYLTCHSLIMIDDDDYLASTCLSFNFYTRSKLLLEKNSDLKDANVVQTADVESMDNEDKIEVVFKRDYASDRNKFILSNVPENCILFIDGPFVGKQMTGFNIKLNAELLRKHIIPIFVVKNSSSNLVTDNTLELNGKFNSDMHWAHNYLGIGQRTNFFRYTDQVVPENSKVFCYIKPFQASPQRIEFHPTTYYIHKELVTQLMDVIFYFYLIQGETKNSQIRPIVIAEKFARENKKMYNLNKIMLESTFQPTMNQARGFR</sequence>